<keyword evidence="1" id="KW-0378">Hydrolase</keyword>
<dbReference type="Gene3D" id="2.60.120.260">
    <property type="entry name" value="Galactose-binding domain-like"/>
    <property type="match status" value="1"/>
</dbReference>
<dbReference type="InterPro" id="IPR036514">
    <property type="entry name" value="SGNH_hydro_sf"/>
</dbReference>
<dbReference type="Pfam" id="PF03629">
    <property type="entry name" value="SASA"/>
    <property type="match status" value="2"/>
</dbReference>
<feature type="domain" description="Sialate O-acetylesterase" evidence="2">
    <location>
        <begin position="100"/>
        <end position="209"/>
    </location>
</feature>
<dbReference type="Gene3D" id="2.60.40.10">
    <property type="entry name" value="Immunoglobulins"/>
    <property type="match status" value="1"/>
</dbReference>
<reference evidence="3 4" key="1">
    <citation type="submission" date="2020-08" db="EMBL/GenBank/DDBJ databases">
        <title>Genome public.</title>
        <authorList>
            <person name="Liu C."/>
            <person name="Sun Q."/>
        </authorList>
    </citation>
    <scope>NUCLEOTIDE SEQUENCE [LARGE SCALE GENOMIC DNA]</scope>
    <source>
        <strain evidence="3 4">M27</strain>
    </source>
</reference>
<evidence type="ECO:0000313" key="3">
    <source>
        <dbReference type="EMBL" id="MBC5603800.1"/>
    </source>
</evidence>
<protein>
    <submittedName>
        <fullName evidence="3">Sialate O-acetylesterase</fullName>
    </submittedName>
</protein>
<dbReference type="InterPro" id="IPR005181">
    <property type="entry name" value="SASA"/>
</dbReference>
<dbReference type="RefSeq" id="WP_186966454.1">
    <property type="nucleotide sequence ID" value="NZ_JACOOE010000001.1"/>
</dbReference>
<dbReference type="Gene3D" id="3.40.50.1110">
    <property type="entry name" value="SGNH hydrolase"/>
    <property type="match status" value="2"/>
</dbReference>
<dbReference type="EMBL" id="JACOOE010000001">
    <property type="protein sequence ID" value="MBC5603800.1"/>
    <property type="molecule type" value="Genomic_DNA"/>
</dbReference>
<keyword evidence="4" id="KW-1185">Reference proteome</keyword>
<sequence length="643" mass="72960">MKKVFFILESLLLCAIICRAEVKLPGIFSDQMVLQREVPILIWGWAEPKETVTVTIDGKQYRTQASQTGEWSIKLPKYKAGGPYELKVNQLVMQDVYIGDVYLCSGQSNMELTVKRVMDKYKDEILSYENNLIRYTKTKYAYNFIEPQDNSENVWKICTQENVLDFAALCYFFAKEMQTEKGVAVGIINSSWGGTPIAAWSTRHSLEKHKNFQAKLTSGLYSNPDYPDSVKRADKMLADQWNRQQLEKDLGYKGKWTQDNFEDSDWEQTEVFNSNWGGSWDKPVNGVHYFRQRINIPSELAGKKATLRVGTLKDADATYINGVCVGRTGYQYPPRIYQVPTGTLRAGENEIVIRLLSSKGRPFFVKGKPYQLEIEGKTFPLSSLWKHKIGCILPSAPSSRSFQNEPAGLYNSMIHPLRNYSIRGIIWYQGESDTGPDGSKQYESMLVNLINDWRTQWANKKLPFVIVQLANYQQRSNKPMESGVAQVREAQRRVTLRLKNTGLATAIDLGESNDIHPLNKKDLAHRCVLQMNRLAFNKTDQVAEGPMVEKAELKGNGQIIISFMKGTGSLKQAKELEGIAVSGKDGKYKFVEAYTEGNQIIVKWNGQEEPTSIRYAWENNPPSSIYNTDGLPASSFQIPISKN</sequence>
<dbReference type="PANTHER" id="PTHR22901">
    <property type="entry name" value="SIALATE O-ACETYLESTERASE"/>
    <property type="match status" value="1"/>
</dbReference>
<comment type="caution">
    <text evidence="3">The sequence shown here is derived from an EMBL/GenBank/DDBJ whole genome shotgun (WGS) entry which is preliminary data.</text>
</comment>
<evidence type="ECO:0000256" key="1">
    <source>
        <dbReference type="ARBA" id="ARBA00022801"/>
    </source>
</evidence>
<gene>
    <name evidence="3" type="ORF">H8S67_03835</name>
</gene>
<evidence type="ECO:0000313" key="4">
    <source>
        <dbReference type="Proteomes" id="UP000600600"/>
    </source>
</evidence>
<proteinExistence type="predicted"/>
<evidence type="ECO:0000259" key="2">
    <source>
        <dbReference type="Pfam" id="PF03629"/>
    </source>
</evidence>
<dbReference type="SUPFAM" id="SSF52266">
    <property type="entry name" value="SGNH hydrolase"/>
    <property type="match status" value="1"/>
</dbReference>
<dbReference type="InterPro" id="IPR039329">
    <property type="entry name" value="SIAE"/>
</dbReference>
<dbReference type="PANTHER" id="PTHR22901:SF0">
    <property type="entry name" value="SIALATE O-ACETYLESTERASE"/>
    <property type="match status" value="1"/>
</dbReference>
<feature type="domain" description="Sialate O-acetylesterase" evidence="2">
    <location>
        <begin position="402"/>
        <end position="516"/>
    </location>
</feature>
<dbReference type="SUPFAM" id="SSF49785">
    <property type="entry name" value="Galactose-binding domain-like"/>
    <property type="match status" value="1"/>
</dbReference>
<organism evidence="3 4">
    <name type="scientific">Bacteroides difficilis</name>
    <dbReference type="NCBI Taxonomy" id="2763021"/>
    <lineage>
        <taxon>Bacteria</taxon>
        <taxon>Pseudomonadati</taxon>
        <taxon>Bacteroidota</taxon>
        <taxon>Bacteroidia</taxon>
        <taxon>Bacteroidales</taxon>
        <taxon>Bacteroidaceae</taxon>
        <taxon>Bacteroides</taxon>
    </lineage>
</organism>
<dbReference type="Proteomes" id="UP000600600">
    <property type="component" value="Unassembled WGS sequence"/>
</dbReference>
<dbReference type="InterPro" id="IPR008979">
    <property type="entry name" value="Galactose-bd-like_sf"/>
</dbReference>
<name>A0ABR7C7M0_9BACE</name>
<dbReference type="InterPro" id="IPR013783">
    <property type="entry name" value="Ig-like_fold"/>
</dbReference>
<accession>A0ABR7C7M0</accession>